<evidence type="ECO:0000256" key="7">
    <source>
        <dbReference type="ARBA" id="ARBA00023242"/>
    </source>
</evidence>
<keyword evidence="7" id="KW-0539">Nucleus</keyword>
<comment type="subcellular location">
    <subcellularLocation>
        <location evidence="1">Nucleus</location>
        <location evidence="1">Nuclear pore complex</location>
    </subcellularLocation>
</comment>
<dbReference type="Pfam" id="PF10168">
    <property type="entry name" value="Nup88"/>
    <property type="match status" value="1"/>
</dbReference>
<organism evidence="8 9">
    <name type="scientific">Aphanomyces euteiches</name>
    <dbReference type="NCBI Taxonomy" id="100861"/>
    <lineage>
        <taxon>Eukaryota</taxon>
        <taxon>Sar</taxon>
        <taxon>Stramenopiles</taxon>
        <taxon>Oomycota</taxon>
        <taxon>Saprolegniomycetes</taxon>
        <taxon>Saprolegniales</taxon>
        <taxon>Verrucalvaceae</taxon>
        <taxon>Aphanomyces</taxon>
    </lineage>
</organism>
<dbReference type="InterPro" id="IPR019321">
    <property type="entry name" value="Nucleoporin_Nup88"/>
</dbReference>
<dbReference type="PANTHER" id="PTHR13257">
    <property type="entry name" value="NUCLEOPORIN NUP84-RELATED"/>
    <property type="match status" value="1"/>
</dbReference>
<keyword evidence="6" id="KW-0906">Nuclear pore complex</keyword>
<evidence type="ECO:0000313" key="9">
    <source>
        <dbReference type="Proteomes" id="UP000481153"/>
    </source>
</evidence>
<dbReference type="GO" id="GO:0006406">
    <property type="term" value="P:mRNA export from nucleus"/>
    <property type="evidence" value="ECO:0007669"/>
    <property type="project" value="TreeGrafter"/>
</dbReference>
<keyword evidence="5" id="KW-0811">Translocation</keyword>
<keyword evidence="2" id="KW-0813">Transport</keyword>
<dbReference type="GO" id="GO:0000056">
    <property type="term" value="P:ribosomal small subunit export from nucleus"/>
    <property type="evidence" value="ECO:0007669"/>
    <property type="project" value="InterPro"/>
</dbReference>
<dbReference type="InterPro" id="IPR037700">
    <property type="entry name" value="NUP88/NUP82"/>
</dbReference>
<keyword evidence="9" id="KW-1185">Reference proteome</keyword>
<proteinExistence type="predicted"/>
<dbReference type="GO" id="GO:0000055">
    <property type="term" value="P:ribosomal large subunit export from nucleus"/>
    <property type="evidence" value="ECO:0007669"/>
    <property type="project" value="InterPro"/>
</dbReference>
<sequence length="315" mass="34821">MPRVLYCFHSTGVHVLHFGWMEPPLAPPFTSAVHRVFSISPETPKHIVGSRVLCTVERGHVLVVFLSNGQWELINLSAKMVAMPSSTPKTTPEVAKHDKTVTPFSMVLDKLQAKYVTSKLRVSGATALADTTAETFKFAEDHMPHLSDQFAYVEAVIANTNDRIAIHKTWSAEQTKTAAALSADIDTIQSSMTTLQKRAASVAAKQNQLNQRAAAILQALKDNQAVVTKAEKKYKQDLLAMQQQTRRLVPKVTQLNMDAQALLRKQPAPTKSAQSLLTDDKARMCHDVIAAETQLIADTTARLHDLTHQLEDLRV</sequence>
<dbReference type="GO" id="GO:0005643">
    <property type="term" value="C:nuclear pore"/>
    <property type="evidence" value="ECO:0007669"/>
    <property type="project" value="UniProtKB-SubCell"/>
</dbReference>
<dbReference type="Proteomes" id="UP000481153">
    <property type="component" value="Unassembled WGS sequence"/>
</dbReference>
<evidence type="ECO:0000256" key="1">
    <source>
        <dbReference type="ARBA" id="ARBA00004567"/>
    </source>
</evidence>
<name>A0A6G0XT24_9STRA</name>
<keyword evidence="4" id="KW-0653">Protein transport</keyword>
<evidence type="ECO:0000256" key="6">
    <source>
        <dbReference type="ARBA" id="ARBA00023132"/>
    </source>
</evidence>
<evidence type="ECO:0000256" key="3">
    <source>
        <dbReference type="ARBA" id="ARBA00022816"/>
    </source>
</evidence>
<reference evidence="8 9" key="1">
    <citation type="submission" date="2019-07" db="EMBL/GenBank/DDBJ databases">
        <title>Genomics analysis of Aphanomyces spp. identifies a new class of oomycete effector associated with host adaptation.</title>
        <authorList>
            <person name="Gaulin E."/>
        </authorList>
    </citation>
    <scope>NUCLEOTIDE SEQUENCE [LARGE SCALE GENOMIC DNA]</scope>
    <source>
        <strain evidence="8 9">ATCC 201684</strain>
    </source>
</reference>
<protein>
    <submittedName>
        <fullName evidence="8">Uncharacterized protein</fullName>
    </submittedName>
</protein>
<comment type="caution">
    <text evidence="8">The sequence shown here is derived from an EMBL/GenBank/DDBJ whole genome shotgun (WGS) entry which is preliminary data.</text>
</comment>
<dbReference type="VEuPathDB" id="FungiDB:AeMF1_012651"/>
<dbReference type="GO" id="GO:0017056">
    <property type="term" value="F:structural constituent of nuclear pore"/>
    <property type="evidence" value="ECO:0007669"/>
    <property type="project" value="InterPro"/>
</dbReference>
<dbReference type="GO" id="GO:0006606">
    <property type="term" value="P:protein import into nucleus"/>
    <property type="evidence" value="ECO:0007669"/>
    <property type="project" value="TreeGrafter"/>
</dbReference>
<accession>A0A6G0XT24</accession>
<gene>
    <name evidence="8" type="ORF">Ae201684_001726</name>
</gene>
<evidence type="ECO:0000256" key="2">
    <source>
        <dbReference type="ARBA" id="ARBA00022448"/>
    </source>
</evidence>
<evidence type="ECO:0000256" key="4">
    <source>
        <dbReference type="ARBA" id="ARBA00022927"/>
    </source>
</evidence>
<dbReference type="AlphaFoldDB" id="A0A6G0XT24"/>
<dbReference type="PANTHER" id="PTHR13257:SF0">
    <property type="entry name" value="NUCLEAR PORE COMPLEX PROTEIN NUP88"/>
    <property type="match status" value="1"/>
</dbReference>
<evidence type="ECO:0000256" key="5">
    <source>
        <dbReference type="ARBA" id="ARBA00023010"/>
    </source>
</evidence>
<dbReference type="EMBL" id="VJMJ01000013">
    <property type="protein sequence ID" value="KAF0743581.1"/>
    <property type="molecule type" value="Genomic_DNA"/>
</dbReference>
<keyword evidence="3" id="KW-0509">mRNA transport</keyword>
<evidence type="ECO:0000313" key="8">
    <source>
        <dbReference type="EMBL" id="KAF0743581.1"/>
    </source>
</evidence>